<evidence type="ECO:0000256" key="5">
    <source>
        <dbReference type="SAM" id="Phobius"/>
    </source>
</evidence>
<dbReference type="Pfam" id="PF04932">
    <property type="entry name" value="Wzy_C"/>
    <property type="match status" value="1"/>
</dbReference>
<evidence type="ECO:0000313" key="8">
    <source>
        <dbReference type="Proteomes" id="UP001597049"/>
    </source>
</evidence>
<name>A0ABW3GP42_9FLAO</name>
<gene>
    <name evidence="7" type="ORF">ACFQ0R_05225</name>
</gene>
<accession>A0ABW3GP42</accession>
<feature type="transmembrane region" description="Helical" evidence="5">
    <location>
        <begin position="15"/>
        <end position="34"/>
    </location>
</feature>
<organism evidence="7 8">
    <name type="scientific">Psychroflexus salinarum</name>
    <dbReference type="NCBI Taxonomy" id="546024"/>
    <lineage>
        <taxon>Bacteria</taxon>
        <taxon>Pseudomonadati</taxon>
        <taxon>Bacteroidota</taxon>
        <taxon>Flavobacteriia</taxon>
        <taxon>Flavobacteriales</taxon>
        <taxon>Flavobacteriaceae</taxon>
        <taxon>Psychroflexus</taxon>
    </lineage>
</organism>
<comment type="caution">
    <text evidence="7">The sequence shown here is derived from an EMBL/GenBank/DDBJ whole genome shotgun (WGS) entry which is preliminary data.</text>
</comment>
<evidence type="ECO:0000256" key="4">
    <source>
        <dbReference type="ARBA" id="ARBA00023136"/>
    </source>
</evidence>
<evidence type="ECO:0000256" key="1">
    <source>
        <dbReference type="ARBA" id="ARBA00004141"/>
    </source>
</evidence>
<dbReference type="GO" id="GO:0016874">
    <property type="term" value="F:ligase activity"/>
    <property type="evidence" value="ECO:0007669"/>
    <property type="project" value="UniProtKB-KW"/>
</dbReference>
<protein>
    <submittedName>
        <fullName evidence="7">O-antigen ligase family protein</fullName>
    </submittedName>
</protein>
<dbReference type="Proteomes" id="UP001597049">
    <property type="component" value="Unassembled WGS sequence"/>
</dbReference>
<dbReference type="InterPro" id="IPR007016">
    <property type="entry name" value="O-antigen_ligase-rel_domated"/>
</dbReference>
<feature type="transmembrane region" description="Helical" evidence="5">
    <location>
        <begin position="84"/>
        <end position="104"/>
    </location>
</feature>
<sequence>MSYDQINYLGRYRNVLGHSNHLAYVLSMIIYFLLFNRPFKSKKINIACIIVLLASLILTKSTGGLLVILAILGYNGIMSKRISFLNKILFSILPIIGIILAINLSEKIAFQFESINFLNWEFIESRATQFSKDGVVRAGGHGSFIWRIIYWSAIVYEFLSESFLKITFGLGVDHLTQGNMPYKFMSQDPHNDFVKALLEFGVIGLLLFLSFFWRVFEVVKKNFNIILIMIVPAFFGNPTVNFSVSMTLILILMYEYKKVNTAID</sequence>
<evidence type="ECO:0000256" key="3">
    <source>
        <dbReference type="ARBA" id="ARBA00022989"/>
    </source>
</evidence>
<feature type="domain" description="O-antigen ligase-related" evidence="6">
    <location>
        <begin position="48"/>
        <end position="209"/>
    </location>
</feature>
<dbReference type="EMBL" id="JBHTIV010000005">
    <property type="protein sequence ID" value="MFD0931999.1"/>
    <property type="molecule type" value="Genomic_DNA"/>
</dbReference>
<keyword evidence="2 5" id="KW-0812">Transmembrane</keyword>
<feature type="transmembrane region" description="Helical" evidence="5">
    <location>
        <begin position="193"/>
        <end position="213"/>
    </location>
</feature>
<keyword evidence="7" id="KW-0436">Ligase</keyword>
<keyword evidence="4 5" id="KW-0472">Membrane</keyword>
<evidence type="ECO:0000259" key="6">
    <source>
        <dbReference type="Pfam" id="PF04932"/>
    </source>
</evidence>
<reference evidence="8" key="1">
    <citation type="journal article" date="2019" name="Int. J. Syst. Evol. Microbiol.">
        <title>The Global Catalogue of Microorganisms (GCM) 10K type strain sequencing project: providing services to taxonomists for standard genome sequencing and annotation.</title>
        <authorList>
            <consortium name="The Broad Institute Genomics Platform"/>
            <consortium name="The Broad Institute Genome Sequencing Center for Infectious Disease"/>
            <person name="Wu L."/>
            <person name="Ma J."/>
        </authorList>
    </citation>
    <scope>NUCLEOTIDE SEQUENCE [LARGE SCALE GENOMIC DNA]</scope>
    <source>
        <strain evidence="8">CCUG 56752</strain>
    </source>
</reference>
<feature type="transmembrane region" description="Helical" evidence="5">
    <location>
        <begin position="225"/>
        <end position="254"/>
    </location>
</feature>
<comment type="subcellular location">
    <subcellularLocation>
        <location evidence="1">Membrane</location>
        <topology evidence="1">Multi-pass membrane protein</topology>
    </subcellularLocation>
</comment>
<keyword evidence="8" id="KW-1185">Reference proteome</keyword>
<dbReference type="RefSeq" id="WP_379657322.1">
    <property type="nucleotide sequence ID" value="NZ_JBHTIV010000005.1"/>
</dbReference>
<feature type="transmembrane region" description="Helical" evidence="5">
    <location>
        <begin position="46"/>
        <end position="72"/>
    </location>
</feature>
<keyword evidence="3 5" id="KW-1133">Transmembrane helix</keyword>
<evidence type="ECO:0000256" key="2">
    <source>
        <dbReference type="ARBA" id="ARBA00022692"/>
    </source>
</evidence>
<evidence type="ECO:0000313" key="7">
    <source>
        <dbReference type="EMBL" id="MFD0931999.1"/>
    </source>
</evidence>
<proteinExistence type="predicted"/>